<proteinExistence type="predicted"/>
<protein>
    <submittedName>
        <fullName evidence="1">Uncharacterized protein</fullName>
    </submittedName>
</protein>
<sequence length="46" mass="5282">MSHHLLSHRLPHLALPLLRLLTSRLGRDSPPRLLPLLLSAASLRRW</sequence>
<organism evidence="1">
    <name type="scientific">Arundo donax</name>
    <name type="common">Giant reed</name>
    <name type="synonym">Donax arundinaceus</name>
    <dbReference type="NCBI Taxonomy" id="35708"/>
    <lineage>
        <taxon>Eukaryota</taxon>
        <taxon>Viridiplantae</taxon>
        <taxon>Streptophyta</taxon>
        <taxon>Embryophyta</taxon>
        <taxon>Tracheophyta</taxon>
        <taxon>Spermatophyta</taxon>
        <taxon>Magnoliopsida</taxon>
        <taxon>Liliopsida</taxon>
        <taxon>Poales</taxon>
        <taxon>Poaceae</taxon>
        <taxon>PACMAD clade</taxon>
        <taxon>Arundinoideae</taxon>
        <taxon>Arundineae</taxon>
        <taxon>Arundo</taxon>
    </lineage>
</organism>
<reference evidence="1" key="2">
    <citation type="journal article" date="2015" name="Data Brief">
        <title>Shoot transcriptome of the giant reed, Arundo donax.</title>
        <authorList>
            <person name="Barrero R.A."/>
            <person name="Guerrero F.D."/>
            <person name="Moolhuijzen P."/>
            <person name="Goolsby J.A."/>
            <person name="Tidwell J."/>
            <person name="Bellgard S.E."/>
            <person name="Bellgard M.I."/>
        </authorList>
    </citation>
    <scope>NUCLEOTIDE SEQUENCE</scope>
    <source>
        <tissue evidence="1">Shoot tissue taken approximately 20 cm above the soil surface</tissue>
    </source>
</reference>
<dbReference type="AlphaFoldDB" id="A0A0A9FQ74"/>
<dbReference type="EMBL" id="GBRH01182931">
    <property type="protein sequence ID" value="JAE14965.1"/>
    <property type="molecule type" value="Transcribed_RNA"/>
</dbReference>
<name>A0A0A9FQ74_ARUDO</name>
<reference evidence="1" key="1">
    <citation type="submission" date="2014-09" db="EMBL/GenBank/DDBJ databases">
        <authorList>
            <person name="Magalhaes I.L.F."/>
            <person name="Oliveira U."/>
            <person name="Santos F.R."/>
            <person name="Vidigal T.H.D.A."/>
            <person name="Brescovit A.D."/>
            <person name="Santos A.J."/>
        </authorList>
    </citation>
    <scope>NUCLEOTIDE SEQUENCE</scope>
    <source>
        <tissue evidence="1">Shoot tissue taken approximately 20 cm above the soil surface</tissue>
    </source>
</reference>
<accession>A0A0A9FQ74</accession>
<evidence type="ECO:0000313" key="1">
    <source>
        <dbReference type="EMBL" id="JAE14965.1"/>
    </source>
</evidence>